<dbReference type="SUPFAM" id="SSF51735">
    <property type="entry name" value="NAD(P)-binding Rossmann-fold domains"/>
    <property type="match status" value="1"/>
</dbReference>
<dbReference type="UniPathway" id="UPA00051">
    <property type="reaction ID" value="UER00465"/>
</dbReference>
<keyword evidence="17" id="KW-1185">Reference proteome</keyword>
<keyword evidence="10 12" id="KW-0486">Methionine biosynthesis</keyword>
<dbReference type="GO" id="GO:0009086">
    <property type="term" value="P:methionine biosynthetic process"/>
    <property type="evidence" value="ECO:0007669"/>
    <property type="project" value="UniProtKB-KW"/>
</dbReference>
<evidence type="ECO:0000313" key="17">
    <source>
        <dbReference type="Proteomes" id="UP000051790"/>
    </source>
</evidence>
<evidence type="ECO:0000256" key="3">
    <source>
        <dbReference type="ARBA" id="ARBA00006753"/>
    </source>
</evidence>
<keyword evidence="9" id="KW-0915">Sodium</keyword>
<keyword evidence="8 12" id="KW-0560">Oxidoreductase</keyword>
<keyword evidence="12" id="KW-0521">NADP</keyword>
<evidence type="ECO:0000256" key="11">
    <source>
        <dbReference type="ARBA" id="ARBA00048841"/>
    </source>
</evidence>
<dbReference type="GO" id="GO:0050661">
    <property type="term" value="F:NADP binding"/>
    <property type="evidence" value="ECO:0007669"/>
    <property type="project" value="InterPro"/>
</dbReference>
<dbReference type="FunFam" id="3.30.360.10:FF:000005">
    <property type="entry name" value="Homoserine dehydrogenase"/>
    <property type="match status" value="1"/>
</dbReference>
<dbReference type="UniPathway" id="UPA00050">
    <property type="reaction ID" value="UER00063"/>
</dbReference>
<dbReference type="PATRIC" id="fig|1423769.4.peg.1586"/>
<keyword evidence="6 12" id="KW-0028">Amino-acid biosynthesis</keyword>
<dbReference type="SUPFAM" id="SSF55347">
    <property type="entry name" value="Glyceraldehyde-3-phosphate dehydrogenase-like, C-terminal domain"/>
    <property type="match status" value="1"/>
</dbReference>
<evidence type="ECO:0000256" key="13">
    <source>
        <dbReference type="RuleBase" id="RU004171"/>
    </source>
</evidence>
<feature type="domain" description="Aspartate/homoserine dehydrogenase NAD-binding" evidence="15">
    <location>
        <begin position="48"/>
        <end position="157"/>
    </location>
</feature>
<proteinExistence type="inferred from homology"/>
<dbReference type="PANTHER" id="PTHR43331">
    <property type="entry name" value="HOMOSERINE DEHYDROGENASE"/>
    <property type="match status" value="1"/>
</dbReference>
<comment type="pathway">
    <text evidence="2 12">Amino-acid biosynthesis; L-methionine biosynthesis via de novo pathway; L-homoserine from L-aspartate: step 3/3.</text>
</comment>
<evidence type="ECO:0000256" key="4">
    <source>
        <dbReference type="ARBA" id="ARBA00013213"/>
    </source>
</evidence>
<evidence type="ECO:0000256" key="8">
    <source>
        <dbReference type="ARBA" id="ARBA00023002"/>
    </source>
</evidence>
<evidence type="ECO:0000256" key="7">
    <source>
        <dbReference type="ARBA" id="ARBA00022697"/>
    </source>
</evidence>
<dbReference type="InterPro" id="IPR036291">
    <property type="entry name" value="NAD(P)-bd_dom_sf"/>
</dbReference>
<dbReference type="GO" id="GO:0009088">
    <property type="term" value="P:threonine biosynthetic process"/>
    <property type="evidence" value="ECO:0007669"/>
    <property type="project" value="UniProtKB-UniPathway"/>
</dbReference>
<dbReference type="InterPro" id="IPR005106">
    <property type="entry name" value="Asp/hSer_DH_NAD-bd"/>
</dbReference>
<evidence type="ECO:0000313" key="16">
    <source>
        <dbReference type="EMBL" id="KRL43943.1"/>
    </source>
</evidence>
<comment type="pathway">
    <text evidence="1 12">Amino-acid biosynthesis; L-threonine biosynthesis; L-threonine from L-aspartate: step 3/5.</text>
</comment>
<dbReference type="Pfam" id="PF03447">
    <property type="entry name" value="NAD_binding_3"/>
    <property type="match status" value="1"/>
</dbReference>
<dbReference type="InterPro" id="IPR001342">
    <property type="entry name" value="HDH_cat"/>
</dbReference>
<evidence type="ECO:0000256" key="10">
    <source>
        <dbReference type="ARBA" id="ARBA00023167"/>
    </source>
</evidence>
<evidence type="ECO:0000259" key="14">
    <source>
        <dbReference type="Pfam" id="PF00742"/>
    </source>
</evidence>
<evidence type="ECO:0000256" key="1">
    <source>
        <dbReference type="ARBA" id="ARBA00005056"/>
    </source>
</evidence>
<comment type="similarity">
    <text evidence="3 13">Belongs to the homoserine dehydrogenase family.</text>
</comment>
<dbReference type="EC" id="1.1.1.3" evidence="4 12"/>
<dbReference type="PANTHER" id="PTHR43331:SF1">
    <property type="entry name" value="HOMOSERINE DEHYDROGENASE"/>
    <property type="match status" value="1"/>
</dbReference>
<organism evidence="16 17">
    <name type="scientific">Lacticaseibacillus manihotivorans DSM 13343 = JCM 12514</name>
    <dbReference type="NCBI Taxonomy" id="1423769"/>
    <lineage>
        <taxon>Bacteria</taxon>
        <taxon>Bacillati</taxon>
        <taxon>Bacillota</taxon>
        <taxon>Bacilli</taxon>
        <taxon>Lactobacillales</taxon>
        <taxon>Lactobacillaceae</taxon>
        <taxon>Lacticaseibacillus</taxon>
    </lineage>
</organism>
<gene>
    <name evidence="16" type="ORF">FD01_GL001479</name>
</gene>
<dbReference type="Gene3D" id="3.40.50.720">
    <property type="entry name" value="NAD(P)-binding Rossmann-like Domain"/>
    <property type="match status" value="1"/>
</dbReference>
<evidence type="ECO:0000256" key="6">
    <source>
        <dbReference type="ARBA" id="ARBA00022605"/>
    </source>
</evidence>
<comment type="catalytic activity">
    <reaction evidence="11">
        <text>L-homoserine + NADP(+) = L-aspartate 4-semialdehyde + NADPH + H(+)</text>
        <dbReference type="Rhea" id="RHEA:15761"/>
        <dbReference type="ChEBI" id="CHEBI:15378"/>
        <dbReference type="ChEBI" id="CHEBI:57476"/>
        <dbReference type="ChEBI" id="CHEBI:57783"/>
        <dbReference type="ChEBI" id="CHEBI:58349"/>
        <dbReference type="ChEBI" id="CHEBI:537519"/>
        <dbReference type="EC" id="1.1.1.3"/>
    </reaction>
    <physiologicalReaction direction="right-to-left" evidence="11">
        <dbReference type="Rhea" id="RHEA:15763"/>
    </physiologicalReaction>
</comment>
<dbReference type="AlphaFoldDB" id="A0A0R1QGE2"/>
<evidence type="ECO:0000259" key="15">
    <source>
        <dbReference type="Pfam" id="PF03447"/>
    </source>
</evidence>
<dbReference type="EMBL" id="AZEU01000176">
    <property type="protein sequence ID" value="KRL43943.1"/>
    <property type="molecule type" value="Genomic_DNA"/>
</dbReference>
<evidence type="ECO:0000256" key="12">
    <source>
        <dbReference type="RuleBase" id="RU000579"/>
    </source>
</evidence>
<protein>
    <recommendedName>
        <fullName evidence="5 12">Homoserine dehydrogenase</fullName>
        <ecNumber evidence="4 12">1.1.1.3</ecNumber>
    </recommendedName>
</protein>
<accession>A0A0R1QGE2</accession>
<name>A0A0R1QGE2_9LACO</name>
<dbReference type="PROSITE" id="PS01042">
    <property type="entry name" value="HOMOSER_DHGENASE"/>
    <property type="match status" value="1"/>
</dbReference>
<sequence length="415" mass="45299">MGEIFSGQPSFHLQWHTGYDNLFSIQIQVFIDLKHKKSRIAMKIAILGYGTIGSGVDKIISSQTNQTKTLTVTRLLTRPADVAVDPRATSDIAELLADPDLDAVVETMGGIEPAHTYIMQALNAGLHVVTANKAVVARYLREFSEAAAANQVHFYYEATTGGGIPWLKNLENAARVDDVSSVSGIFNGTSNYILDQMSKTGADFEDALAQAQALGYAEKDPTADVDGIDVANKLRISSAIAYNASPDFALPTIGIRHVTAADIKWADDHDLAIRLIGSSVRDHHRFTAVIAPTLVPKHSLEANCPDNFNLIRLVGDTIGELQFFGQGAGQLPTAHAIIQDLLDIDQNVPHLSRHFNRDLFNDAELMRGTWLWRDAEGWQTLENTTAGEISVRLARDSQASAYRLASEVSIDDDSF</sequence>
<dbReference type="InterPro" id="IPR019811">
    <property type="entry name" value="HDH_CS"/>
</dbReference>
<dbReference type="Pfam" id="PF00742">
    <property type="entry name" value="Homoserine_dh"/>
    <property type="match status" value="1"/>
</dbReference>
<comment type="caution">
    <text evidence="16">The sequence shown here is derived from an EMBL/GenBank/DDBJ whole genome shotgun (WGS) entry which is preliminary data.</text>
</comment>
<feature type="domain" description="Homoserine dehydrogenase catalytic" evidence="14">
    <location>
        <begin position="165"/>
        <end position="342"/>
    </location>
</feature>
<evidence type="ECO:0000256" key="5">
    <source>
        <dbReference type="ARBA" id="ARBA00013376"/>
    </source>
</evidence>
<dbReference type="Proteomes" id="UP000051790">
    <property type="component" value="Unassembled WGS sequence"/>
</dbReference>
<dbReference type="NCBIfam" id="NF004976">
    <property type="entry name" value="PRK06349.1"/>
    <property type="match status" value="1"/>
</dbReference>
<evidence type="ECO:0000256" key="2">
    <source>
        <dbReference type="ARBA" id="ARBA00005062"/>
    </source>
</evidence>
<dbReference type="Gene3D" id="3.30.360.10">
    <property type="entry name" value="Dihydrodipicolinate Reductase, domain 2"/>
    <property type="match status" value="1"/>
</dbReference>
<reference evidence="16 17" key="1">
    <citation type="journal article" date="2015" name="Genome Announc.">
        <title>Expanding the biotechnology potential of lactobacilli through comparative genomics of 213 strains and associated genera.</title>
        <authorList>
            <person name="Sun Z."/>
            <person name="Harris H.M."/>
            <person name="McCann A."/>
            <person name="Guo C."/>
            <person name="Argimon S."/>
            <person name="Zhang W."/>
            <person name="Yang X."/>
            <person name="Jeffery I.B."/>
            <person name="Cooney J.C."/>
            <person name="Kagawa T.F."/>
            <person name="Liu W."/>
            <person name="Song Y."/>
            <person name="Salvetti E."/>
            <person name="Wrobel A."/>
            <person name="Rasinkangas P."/>
            <person name="Parkhill J."/>
            <person name="Rea M.C."/>
            <person name="O'Sullivan O."/>
            <person name="Ritari J."/>
            <person name="Douillard F.P."/>
            <person name="Paul Ross R."/>
            <person name="Yang R."/>
            <person name="Briner A.E."/>
            <person name="Felis G.E."/>
            <person name="de Vos W.M."/>
            <person name="Barrangou R."/>
            <person name="Klaenhammer T.R."/>
            <person name="Caufield P.W."/>
            <person name="Cui Y."/>
            <person name="Zhang H."/>
            <person name="O'Toole P.W."/>
        </authorList>
    </citation>
    <scope>NUCLEOTIDE SEQUENCE [LARGE SCALE GENOMIC DNA]</scope>
    <source>
        <strain evidence="16 17">DSM 13343</strain>
    </source>
</reference>
<keyword evidence="7 12" id="KW-0791">Threonine biosynthesis</keyword>
<dbReference type="GO" id="GO:0004412">
    <property type="term" value="F:homoserine dehydrogenase activity"/>
    <property type="evidence" value="ECO:0007669"/>
    <property type="project" value="UniProtKB-EC"/>
</dbReference>
<evidence type="ECO:0000256" key="9">
    <source>
        <dbReference type="ARBA" id="ARBA00023053"/>
    </source>
</evidence>